<dbReference type="SMART" id="SM00382">
    <property type="entry name" value="AAA"/>
    <property type="match status" value="1"/>
</dbReference>
<protein>
    <recommendedName>
        <fullName evidence="9">ABC transporter domain-containing protein</fullName>
    </recommendedName>
</protein>
<comment type="similarity">
    <text evidence="2">Belongs to the ABC transporter superfamily.</text>
</comment>
<evidence type="ECO:0000313" key="11">
    <source>
        <dbReference type="Proteomes" id="UP001501407"/>
    </source>
</evidence>
<keyword evidence="11" id="KW-1185">Reference proteome</keyword>
<dbReference type="Gene3D" id="3.40.50.300">
    <property type="entry name" value="P-loop containing nucleotide triphosphate hydrolases"/>
    <property type="match status" value="1"/>
</dbReference>
<keyword evidence="5" id="KW-0547">Nucleotide-binding</keyword>
<dbReference type="PROSITE" id="PS50893">
    <property type="entry name" value="ABC_TRANSPORTER_2"/>
    <property type="match status" value="1"/>
</dbReference>
<gene>
    <name evidence="10" type="ORF">GCM10025760_29240</name>
</gene>
<dbReference type="Proteomes" id="UP001501407">
    <property type="component" value="Unassembled WGS sequence"/>
</dbReference>
<proteinExistence type="inferred from homology"/>
<evidence type="ECO:0000259" key="9">
    <source>
        <dbReference type="PROSITE" id="PS50893"/>
    </source>
</evidence>
<dbReference type="EMBL" id="BAABKZ010000002">
    <property type="protein sequence ID" value="GAA5096107.1"/>
    <property type="molecule type" value="Genomic_DNA"/>
</dbReference>
<evidence type="ECO:0000313" key="10">
    <source>
        <dbReference type="EMBL" id="GAA5096107.1"/>
    </source>
</evidence>
<evidence type="ECO:0000256" key="4">
    <source>
        <dbReference type="ARBA" id="ARBA00022475"/>
    </source>
</evidence>
<organism evidence="10 11">
    <name type="scientific">Microbacterium yannicii</name>
    <dbReference type="NCBI Taxonomy" id="671622"/>
    <lineage>
        <taxon>Bacteria</taxon>
        <taxon>Bacillati</taxon>
        <taxon>Actinomycetota</taxon>
        <taxon>Actinomycetes</taxon>
        <taxon>Micrococcales</taxon>
        <taxon>Microbacteriaceae</taxon>
        <taxon>Microbacterium</taxon>
    </lineage>
</organism>
<comment type="caution">
    <text evidence="10">The sequence shown here is derived from an EMBL/GenBank/DDBJ whole genome shotgun (WGS) entry which is preliminary data.</text>
</comment>
<feature type="region of interest" description="Disordered" evidence="8">
    <location>
        <begin position="254"/>
        <end position="277"/>
    </location>
</feature>
<feature type="compositionally biased region" description="Basic and acidic residues" evidence="8">
    <location>
        <begin position="268"/>
        <end position="277"/>
    </location>
</feature>
<evidence type="ECO:0000256" key="5">
    <source>
        <dbReference type="ARBA" id="ARBA00022741"/>
    </source>
</evidence>
<keyword evidence="6" id="KW-0067">ATP-binding</keyword>
<evidence type="ECO:0000256" key="1">
    <source>
        <dbReference type="ARBA" id="ARBA00004202"/>
    </source>
</evidence>
<dbReference type="InterPro" id="IPR050388">
    <property type="entry name" value="ABC_Ni/Peptide_Import"/>
</dbReference>
<keyword evidence="7" id="KW-0472">Membrane</keyword>
<keyword evidence="4" id="KW-1003">Cell membrane</keyword>
<dbReference type="RefSeq" id="WP_194414039.1">
    <property type="nucleotide sequence ID" value="NZ_BAABKZ010000002.1"/>
</dbReference>
<sequence length="277" mass="29308">MSLEVHDLTVEIGGRRVVDGVSFDVPDGARLGLIGESGSGKSLTALAILGLLPDGATAGGSVRWNGREILGLPDRELAQLRGDEIGIVFQEPRTALNPIRTVGRQIAESIRIHEGLSKRDAAARAVAEAARVALPDPDRIVARYPHQLSGGQRQRVAIAMALACRPRLLIADEPTTALDVTIQAEILDLLLSLVRDDGMSLVFITHDLAVLSQIATHGVVLEHGRVVEQAPVAQLLSAPASVVTQELLRDATATLWRPPTNGSGAPEARGDGSERTA</sequence>
<name>A0ABP9MFY3_9MICO</name>
<feature type="domain" description="ABC transporter" evidence="9">
    <location>
        <begin position="3"/>
        <end position="248"/>
    </location>
</feature>
<comment type="subcellular location">
    <subcellularLocation>
        <location evidence="1">Cell membrane</location>
        <topology evidence="1">Peripheral membrane protein</topology>
    </subcellularLocation>
</comment>
<dbReference type="PROSITE" id="PS00211">
    <property type="entry name" value="ABC_TRANSPORTER_1"/>
    <property type="match status" value="1"/>
</dbReference>
<dbReference type="InterPro" id="IPR003439">
    <property type="entry name" value="ABC_transporter-like_ATP-bd"/>
</dbReference>
<keyword evidence="3" id="KW-0813">Transport</keyword>
<evidence type="ECO:0000256" key="3">
    <source>
        <dbReference type="ARBA" id="ARBA00022448"/>
    </source>
</evidence>
<dbReference type="InterPro" id="IPR027417">
    <property type="entry name" value="P-loop_NTPase"/>
</dbReference>
<dbReference type="InterPro" id="IPR017871">
    <property type="entry name" value="ABC_transporter-like_CS"/>
</dbReference>
<dbReference type="PANTHER" id="PTHR43297">
    <property type="entry name" value="OLIGOPEPTIDE TRANSPORT ATP-BINDING PROTEIN APPD"/>
    <property type="match status" value="1"/>
</dbReference>
<dbReference type="SUPFAM" id="SSF52540">
    <property type="entry name" value="P-loop containing nucleoside triphosphate hydrolases"/>
    <property type="match status" value="1"/>
</dbReference>
<dbReference type="Pfam" id="PF00005">
    <property type="entry name" value="ABC_tran"/>
    <property type="match status" value="1"/>
</dbReference>
<reference evidence="11" key="1">
    <citation type="journal article" date="2019" name="Int. J. Syst. Evol. Microbiol.">
        <title>The Global Catalogue of Microorganisms (GCM) 10K type strain sequencing project: providing services to taxonomists for standard genome sequencing and annotation.</title>
        <authorList>
            <consortium name="The Broad Institute Genomics Platform"/>
            <consortium name="The Broad Institute Genome Sequencing Center for Infectious Disease"/>
            <person name="Wu L."/>
            <person name="Ma J."/>
        </authorList>
    </citation>
    <scope>NUCLEOTIDE SEQUENCE [LARGE SCALE GENOMIC DNA]</scope>
    <source>
        <strain evidence="11">JCM 18959</strain>
    </source>
</reference>
<dbReference type="CDD" id="cd03257">
    <property type="entry name" value="ABC_NikE_OppD_transporters"/>
    <property type="match status" value="1"/>
</dbReference>
<evidence type="ECO:0000256" key="2">
    <source>
        <dbReference type="ARBA" id="ARBA00005417"/>
    </source>
</evidence>
<evidence type="ECO:0000256" key="6">
    <source>
        <dbReference type="ARBA" id="ARBA00022840"/>
    </source>
</evidence>
<dbReference type="PANTHER" id="PTHR43297:SF2">
    <property type="entry name" value="DIPEPTIDE TRANSPORT ATP-BINDING PROTEIN DPPD"/>
    <property type="match status" value="1"/>
</dbReference>
<evidence type="ECO:0000256" key="7">
    <source>
        <dbReference type="ARBA" id="ARBA00023136"/>
    </source>
</evidence>
<dbReference type="InterPro" id="IPR003593">
    <property type="entry name" value="AAA+_ATPase"/>
</dbReference>
<accession>A0ABP9MFY3</accession>
<evidence type="ECO:0000256" key="8">
    <source>
        <dbReference type="SAM" id="MobiDB-lite"/>
    </source>
</evidence>